<protein>
    <submittedName>
        <fullName evidence="1">Uncharacterized protein</fullName>
    </submittedName>
</protein>
<sequence length="284" mass="31992">MSKVKLLINEVFKKGEQESGKNKKNGIALFLSVCLKDNLKISIDERTLVRYYDAYVIGNDEISIEPYKLDKLSQYIGYKNFADFSNTIVKKNEDANFTEVKINVDGNEIPSPHNSPNVTISITNVIESKVNDVKDFITRNGIGILEMTFLLLLVTGGVVFSKGKGKEPAFGISSLWGVPAIDKPYMYWDKDRYMATDSASLHSRAKVIPMNDFAFINLQKITRPDTLTIENAMGKVWYDKSDNHVEFFTSFGKHPENEKALKDVSEHILETYGGENAVLELADN</sequence>
<evidence type="ECO:0000313" key="2">
    <source>
        <dbReference type="Proteomes" id="UP001463665"/>
    </source>
</evidence>
<dbReference type="Proteomes" id="UP001463665">
    <property type="component" value="Chromosome"/>
</dbReference>
<dbReference type="RefSeq" id="WP_345766913.1">
    <property type="nucleotide sequence ID" value="NZ_CP154834.1"/>
</dbReference>
<name>A0AAU6WQN0_9FLAO</name>
<evidence type="ECO:0000313" key="1">
    <source>
        <dbReference type="EMBL" id="XAO75030.1"/>
    </source>
</evidence>
<proteinExistence type="predicted"/>
<keyword evidence="2" id="KW-1185">Reference proteome</keyword>
<organism evidence="1 2">
    <name type="scientific">Chryseobacterium endophyticum</name>
    <dbReference type="NCBI Taxonomy" id="1854762"/>
    <lineage>
        <taxon>Bacteria</taxon>
        <taxon>Pseudomonadati</taxon>
        <taxon>Bacteroidota</taxon>
        <taxon>Flavobacteriia</taxon>
        <taxon>Flavobacteriales</taxon>
        <taxon>Weeksellaceae</taxon>
        <taxon>Chryseobacterium group</taxon>
        <taxon>Chryseobacterium</taxon>
    </lineage>
</organism>
<gene>
    <name evidence="1" type="ORF">AAFP95_03230</name>
</gene>
<dbReference type="AlphaFoldDB" id="A0AAU6WQN0"/>
<accession>A0AAU6WQN0</accession>
<dbReference type="EMBL" id="CP154834">
    <property type="protein sequence ID" value="XAO75030.1"/>
    <property type="molecule type" value="Genomic_DNA"/>
</dbReference>
<reference evidence="1 2" key="1">
    <citation type="submission" date="2024-04" db="EMBL/GenBank/DDBJ databases">
        <title>Genome sequencing and assembly of rice foliar adapted Chryseobacterium endophyticum OsEnb-ALM-A6.</title>
        <authorList>
            <person name="Kumar S."/>
            <person name="Javed M."/>
            <person name="Chouhan V."/>
            <person name="Charishma K."/>
            <person name="Patel A."/>
            <person name="Kumar M."/>
            <person name="Sahu K.P."/>
            <person name="Kumar A."/>
        </authorList>
    </citation>
    <scope>NUCLEOTIDE SEQUENCE [LARGE SCALE GENOMIC DNA]</scope>
    <source>
        <strain evidence="1 2">OsEnb-ALM-A6</strain>
    </source>
</reference>